<dbReference type="GO" id="GO:0008643">
    <property type="term" value="P:carbohydrate transport"/>
    <property type="evidence" value="ECO:0007669"/>
    <property type="project" value="InterPro"/>
</dbReference>
<dbReference type="PANTHER" id="PTHR11328:SF24">
    <property type="entry name" value="MAJOR FACILITATOR SUPERFAMILY (MFS) PROFILE DOMAIN-CONTAINING PROTEIN"/>
    <property type="match status" value="1"/>
</dbReference>
<dbReference type="GO" id="GO:0006814">
    <property type="term" value="P:sodium ion transport"/>
    <property type="evidence" value="ECO:0007669"/>
    <property type="project" value="InterPro"/>
</dbReference>
<accession>A0A564HHV3</accession>
<dbReference type="CDD" id="cd17332">
    <property type="entry name" value="MFS_MelB_like"/>
    <property type="match status" value="1"/>
</dbReference>
<dbReference type="Gene3D" id="1.20.1250.20">
    <property type="entry name" value="MFS general substrate transporter like domains"/>
    <property type="match status" value="1"/>
</dbReference>
<name>A0A564HHV3_9ENTR</name>
<feature type="transmembrane region" description="Helical" evidence="2">
    <location>
        <begin position="416"/>
        <end position="439"/>
    </location>
</feature>
<dbReference type="AlphaFoldDB" id="A0A564HHV3"/>
<feature type="transmembrane region" description="Helical" evidence="2">
    <location>
        <begin position="119"/>
        <end position="147"/>
    </location>
</feature>
<dbReference type="GO" id="GO:0015293">
    <property type="term" value="F:symporter activity"/>
    <property type="evidence" value="ECO:0007669"/>
    <property type="project" value="InterPro"/>
</dbReference>
<feature type="transmembrane region" description="Helical" evidence="2">
    <location>
        <begin position="330"/>
        <end position="355"/>
    </location>
</feature>
<feature type="transmembrane region" description="Helical" evidence="2">
    <location>
        <begin position="278"/>
        <end position="299"/>
    </location>
</feature>
<evidence type="ECO:0000256" key="2">
    <source>
        <dbReference type="SAM" id="Phobius"/>
    </source>
</evidence>
<gene>
    <name evidence="3" type="primary">yjmB_1</name>
    <name evidence="3" type="ORF">SB6408_00403</name>
</gene>
<feature type="transmembrane region" description="Helical" evidence="2">
    <location>
        <begin position="52"/>
        <end position="80"/>
    </location>
</feature>
<proteinExistence type="inferred from homology"/>
<feature type="transmembrane region" description="Helical" evidence="2">
    <location>
        <begin position="367"/>
        <end position="396"/>
    </location>
</feature>
<protein>
    <submittedName>
        <fullName evidence="3">Putative symporter YjmB</fullName>
    </submittedName>
</protein>
<dbReference type="RefSeq" id="WP_142461688.1">
    <property type="nucleotide sequence ID" value="NZ_CABGHF010000001.1"/>
</dbReference>
<feature type="transmembrane region" description="Helical" evidence="2">
    <location>
        <begin position="306"/>
        <end position="324"/>
    </location>
</feature>
<feature type="transmembrane region" description="Helical" evidence="2">
    <location>
        <begin position="189"/>
        <end position="211"/>
    </location>
</feature>
<comment type="similarity">
    <text evidence="1">Belongs to the sodium:galactoside symporter (TC 2.A.2) family.</text>
</comment>
<organism evidence="3 4">
    <name type="scientific">Klebsiella spallanzanii</name>
    <dbReference type="NCBI Taxonomy" id="2587528"/>
    <lineage>
        <taxon>Bacteria</taxon>
        <taxon>Pseudomonadati</taxon>
        <taxon>Pseudomonadota</taxon>
        <taxon>Gammaproteobacteria</taxon>
        <taxon>Enterobacterales</taxon>
        <taxon>Enterobacteriaceae</taxon>
        <taxon>Klebsiella/Raoultella group</taxon>
        <taxon>Klebsiella</taxon>
    </lineage>
</organism>
<feature type="transmembrane region" description="Helical" evidence="2">
    <location>
        <begin position="92"/>
        <end position="113"/>
    </location>
</feature>
<evidence type="ECO:0000313" key="3">
    <source>
        <dbReference type="EMBL" id="VUS31643.1"/>
    </source>
</evidence>
<feature type="transmembrane region" description="Helical" evidence="2">
    <location>
        <begin position="241"/>
        <end position="266"/>
    </location>
</feature>
<keyword evidence="2" id="KW-0812">Transmembrane</keyword>
<keyword evidence="2" id="KW-1133">Transmembrane helix</keyword>
<keyword evidence="2" id="KW-0472">Membrane</keyword>
<dbReference type="InterPro" id="IPR001927">
    <property type="entry name" value="Na/Gal_symport"/>
</dbReference>
<dbReference type="EMBL" id="CABGHF010000001">
    <property type="protein sequence ID" value="VUS31643.1"/>
    <property type="molecule type" value="Genomic_DNA"/>
</dbReference>
<dbReference type="PANTHER" id="PTHR11328">
    <property type="entry name" value="MAJOR FACILITATOR SUPERFAMILY DOMAIN-CONTAINING PROTEIN"/>
    <property type="match status" value="1"/>
</dbReference>
<dbReference type="InterPro" id="IPR039672">
    <property type="entry name" value="MFS_2"/>
</dbReference>
<dbReference type="SUPFAM" id="SSF103473">
    <property type="entry name" value="MFS general substrate transporter"/>
    <property type="match status" value="1"/>
</dbReference>
<feature type="transmembrane region" description="Helical" evidence="2">
    <location>
        <begin position="159"/>
        <end position="183"/>
    </location>
</feature>
<evidence type="ECO:0000256" key="1">
    <source>
        <dbReference type="ARBA" id="ARBA00009617"/>
    </source>
</evidence>
<dbReference type="NCBIfam" id="TIGR00792">
    <property type="entry name" value="gph"/>
    <property type="match status" value="1"/>
</dbReference>
<dbReference type="GO" id="GO:0005886">
    <property type="term" value="C:plasma membrane"/>
    <property type="evidence" value="ECO:0007669"/>
    <property type="project" value="TreeGrafter"/>
</dbReference>
<dbReference type="Pfam" id="PF13347">
    <property type="entry name" value="MFS_2"/>
    <property type="match status" value="1"/>
</dbReference>
<sequence length="459" mass="50603">MSSVLIADANSESDQPGFRERLAFGLGDYGTNLTYTMMVTFLAWFYTDIVGISAALIGSLMFFARVVDGVICVFVGIRIDKTDTRLGKARPWVLWTAVPFGLSAFLMSTVPGIGDNGKIIYVCVTYLLANIFFTANNIAYGSLLALITRDTWQRGVLSVFRKGLSTCGSLTVGVFTLPMVAAFGNSHTAWVIVFAIFGFFTALCLLLTGAWTRERIKPVNKENRNNIRAREVIRSIIGNRYWLMIFFYLLITFTSLTALSTVSVYYSRYILQDISLMSWISLAQYTPGLITLLVIPWLIRRLGKRNLALLGLTVCSVAYLLPLLDRTNSLYIILATAVRSVGFCGIGATMFAFLADTIDYGEWKTGLRIEGILFSAGTLGQTLGMGLGSASVGWMLGAAGFVSGGNAVQSPQVITMIEFLFIAFPFALALINMVIMYFYRLDKLYEKVSDDLSHGKFAQ</sequence>
<evidence type="ECO:0000313" key="4">
    <source>
        <dbReference type="Proteomes" id="UP000318370"/>
    </source>
</evidence>
<dbReference type="InterPro" id="IPR036259">
    <property type="entry name" value="MFS_trans_sf"/>
</dbReference>
<reference evidence="3 4" key="1">
    <citation type="submission" date="2019-07" db="EMBL/GenBank/DDBJ databases">
        <authorList>
            <person name="Brisse S."/>
            <person name="Rodrigues C."/>
            <person name="Thorpe H."/>
        </authorList>
    </citation>
    <scope>NUCLEOTIDE SEQUENCE [LARGE SCALE GENOMIC DNA]</scope>
    <source>
        <strain evidence="3">SB6408</strain>
    </source>
</reference>
<dbReference type="Proteomes" id="UP000318370">
    <property type="component" value="Unassembled WGS sequence"/>
</dbReference>